<sequence>MRSRTILTLARAVLVGLLLLATPGVAFFLIANALASEAGLVGWLLTVVLPLALFGVGLYLLTGDRPNWLSSVGRRA</sequence>
<dbReference type="EMBL" id="BAABKX010000018">
    <property type="protein sequence ID" value="GAA5059304.1"/>
    <property type="molecule type" value="Genomic_DNA"/>
</dbReference>
<evidence type="ECO:0000256" key="1">
    <source>
        <dbReference type="SAM" id="Phobius"/>
    </source>
</evidence>
<keyword evidence="1" id="KW-0812">Transmembrane</keyword>
<feature type="transmembrane region" description="Helical" evidence="1">
    <location>
        <begin position="40"/>
        <end position="61"/>
    </location>
</feature>
<proteinExistence type="predicted"/>
<reference evidence="2 3" key="1">
    <citation type="journal article" date="2019" name="Int. J. Syst. Evol. Microbiol.">
        <title>The Global Catalogue of Microorganisms (GCM) 10K type strain sequencing project: providing services to taxonomists for standard genome sequencing and annotation.</title>
        <authorList>
            <consortium name="The Broad Institute Genomics Platform"/>
            <consortium name="The Broad Institute Genome Sequencing Center for Infectious Disease"/>
            <person name="Wu L."/>
            <person name="Ma J."/>
        </authorList>
    </citation>
    <scope>NUCLEOTIDE SEQUENCE [LARGE SCALE GENOMIC DNA]</scope>
    <source>
        <strain evidence="2 3">JCM 17504</strain>
    </source>
</reference>
<evidence type="ECO:0000313" key="3">
    <source>
        <dbReference type="Proteomes" id="UP001501729"/>
    </source>
</evidence>
<gene>
    <name evidence="2" type="ORF">GCM10025751_43130</name>
</gene>
<dbReference type="GeneID" id="68613819"/>
<dbReference type="RefSeq" id="WP_227773609.1">
    <property type="nucleotide sequence ID" value="NZ_BAABKX010000018.1"/>
</dbReference>
<comment type="caution">
    <text evidence="2">The sequence shown here is derived from an EMBL/GenBank/DDBJ whole genome shotgun (WGS) entry which is preliminary data.</text>
</comment>
<feature type="transmembrane region" description="Helical" evidence="1">
    <location>
        <begin position="12"/>
        <end position="34"/>
    </location>
</feature>
<organism evidence="2 3">
    <name type="scientific">Haladaptatus pallidirubidus</name>
    <dbReference type="NCBI Taxonomy" id="1008152"/>
    <lineage>
        <taxon>Archaea</taxon>
        <taxon>Methanobacteriati</taxon>
        <taxon>Methanobacteriota</taxon>
        <taxon>Stenosarchaea group</taxon>
        <taxon>Halobacteria</taxon>
        <taxon>Halobacteriales</taxon>
        <taxon>Haladaptataceae</taxon>
        <taxon>Haladaptatus</taxon>
    </lineage>
</organism>
<keyword evidence="1" id="KW-0472">Membrane</keyword>
<dbReference type="Proteomes" id="UP001501729">
    <property type="component" value="Unassembled WGS sequence"/>
</dbReference>
<evidence type="ECO:0000313" key="2">
    <source>
        <dbReference type="EMBL" id="GAA5059304.1"/>
    </source>
</evidence>
<name>A0AAV3UMY0_9EURY</name>
<accession>A0AAV3UMY0</accession>
<protein>
    <submittedName>
        <fullName evidence="2">Uncharacterized protein</fullName>
    </submittedName>
</protein>
<keyword evidence="1" id="KW-1133">Transmembrane helix</keyword>
<dbReference type="AlphaFoldDB" id="A0AAV3UMY0"/>
<keyword evidence="3" id="KW-1185">Reference proteome</keyword>